<dbReference type="Gene3D" id="3.40.50.300">
    <property type="entry name" value="P-loop containing nucleotide triphosphate hydrolases"/>
    <property type="match status" value="1"/>
</dbReference>
<keyword evidence="1" id="KW-0547">Nucleotide-binding</keyword>
<dbReference type="OrthoDB" id="8064373at2"/>
<reference evidence="4 5" key="1">
    <citation type="submission" date="2019-03" db="EMBL/GenBank/DDBJ databases">
        <title>Dyadobacter AR-3-6 sp. nov., isolated from arctic soil.</title>
        <authorList>
            <person name="Chaudhary D.K."/>
        </authorList>
    </citation>
    <scope>NUCLEOTIDE SEQUENCE [LARGE SCALE GENOMIC DNA]</scope>
    <source>
        <strain evidence="4 5">AR-3-6</strain>
    </source>
</reference>
<protein>
    <submittedName>
        <fullName evidence="4">ATP-binding protein</fullName>
    </submittedName>
</protein>
<dbReference type="PANTHER" id="PTHR30050">
    <property type="entry name" value="CHROMOSOMAL REPLICATION INITIATOR PROTEIN DNAA"/>
    <property type="match status" value="1"/>
</dbReference>
<evidence type="ECO:0000313" key="5">
    <source>
        <dbReference type="Proteomes" id="UP000294850"/>
    </source>
</evidence>
<gene>
    <name evidence="4" type="ORF">E0F88_33465</name>
</gene>
<dbReference type="SUPFAM" id="SSF52540">
    <property type="entry name" value="P-loop containing nucleoside triphosphate hydrolases"/>
    <property type="match status" value="1"/>
</dbReference>
<evidence type="ECO:0000256" key="2">
    <source>
        <dbReference type="ARBA" id="ARBA00022840"/>
    </source>
</evidence>
<evidence type="ECO:0000259" key="3">
    <source>
        <dbReference type="Pfam" id="PF01695"/>
    </source>
</evidence>
<dbReference type="InterPro" id="IPR027417">
    <property type="entry name" value="P-loop_NTPase"/>
</dbReference>
<dbReference type="InterPro" id="IPR002611">
    <property type="entry name" value="IstB_ATP-bd"/>
</dbReference>
<organism evidence="4 5">
    <name type="scientific">Dyadobacter psychrotolerans</name>
    <dbReference type="NCBI Taxonomy" id="2541721"/>
    <lineage>
        <taxon>Bacteria</taxon>
        <taxon>Pseudomonadati</taxon>
        <taxon>Bacteroidota</taxon>
        <taxon>Cytophagia</taxon>
        <taxon>Cytophagales</taxon>
        <taxon>Spirosomataceae</taxon>
        <taxon>Dyadobacter</taxon>
    </lineage>
</organism>
<feature type="domain" description="IstB-like ATP-binding" evidence="3">
    <location>
        <begin position="9"/>
        <end position="243"/>
    </location>
</feature>
<dbReference type="PIRSF" id="PIRSF003073">
    <property type="entry name" value="DNAC_TnpB_IstB"/>
    <property type="match status" value="1"/>
</dbReference>
<comment type="caution">
    <text evidence="4">The sequence shown here is derived from an EMBL/GenBank/DDBJ whole genome shotgun (WGS) entry which is preliminary data.</text>
</comment>
<dbReference type="GO" id="GO:0005524">
    <property type="term" value="F:ATP binding"/>
    <property type="evidence" value="ECO:0007669"/>
    <property type="project" value="UniProtKB-KW"/>
</dbReference>
<dbReference type="InterPro" id="IPR047661">
    <property type="entry name" value="IstB"/>
</dbReference>
<dbReference type="Pfam" id="PF01695">
    <property type="entry name" value="IstB_IS21"/>
    <property type="match status" value="1"/>
</dbReference>
<dbReference type="Proteomes" id="UP000294850">
    <property type="component" value="Unassembled WGS sequence"/>
</dbReference>
<dbReference type="CDD" id="cd00009">
    <property type="entry name" value="AAA"/>
    <property type="match status" value="1"/>
</dbReference>
<dbReference type="PANTHER" id="PTHR30050:SF4">
    <property type="entry name" value="ATP-BINDING PROTEIN RV3427C IN INSERTION SEQUENCE-RELATED"/>
    <property type="match status" value="1"/>
</dbReference>
<evidence type="ECO:0000256" key="1">
    <source>
        <dbReference type="ARBA" id="ARBA00022741"/>
    </source>
</evidence>
<evidence type="ECO:0000313" key="4">
    <source>
        <dbReference type="EMBL" id="TDE07508.1"/>
    </source>
</evidence>
<dbReference type="RefSeq" id="WP_131963147.1">
    <property type="nucleotide sequence ID" value="NZ_SMFL01000037.1"/>
</dbReference>
<accession>A0A4V6PFK5</accession>
<proteinExistence type="predicted"/>
<name>A0A4V6PFK5_9BACT</name>
<sequence length="248" mass="28381">MNNQATLDQMRQLSLPGMAQAFETIITLPIDKQLTTDQLVAHLIHAEYEHRQHRKMQIAIKQAKFRYQSAVEEIEYQPERNLDKNLILRLADTSFITRSENVLITGATGCGKSFVATALGYQACQMGLRVAYFSLPKLLQKLHLAKADGSYAKELARLERMHLLILDDWGLQPLDNHAKMAIMQLIEDRHAKSSTIITSQLPINKWYDYLAEPTLGDAIMDRILQHANRIELKGQSMRVRMNMQQNPV</sequence>
<dbReference type="NCBIfam" id="NF038214">
    <property type="entry name" value="IS21_help_AAA"/>
    <property type="match status" value="1"/>
</dbReference>
<keyword evidence="5" id="KW-1185">Reference proteome</keyword>
<dbReference type="InterPro" id="IPR028350">
    <property type="entry name" value="DNAC/IstB-like"/>
</dbReference>
<dbReference type="EMBL" id="SMFL01000037">
    <property type="protein sequence ID" value="TDE07508.1"/>
    <property type="molecule type" value="Genomic_DNA"/>
</dbReference>
<dbReference type="GO" id="GO:0006260">
    <property type="term" value="P:DNA replication"/>
    <property type="evidence" value="ECO:0007669"/>
    <property type="project" value="TreeGrafter"/>
</dbReference>
<keyword evidence="2 4" id="KW-0067">ATP-binding</keyword>
<dbReference type="AlphaFoldDB" id="A0A4V6PFK5"/>